<keyword evidence="2" id="KW-1185">Reference proteome</keyword>
<sequence length="128" mass="14308">MRKQKHLDTETQSIITVFQICSGPIKPRMKLLLASTQPAAKKARTPFREEMRSTEHKLLAAGELMKTFYEDMITEVSRNIGPFALDISENAVPLLHLLEQVLITAARTALYGKNSPLVAIQILAVFSD</sequence>
<dbReference type="EMBL" id="JBFXLR010000064">
    <property type="protein sequence ID" value="KAL2840644.1"/>
    <property type="molecule type" value="Genomic_DNA"/>
</dbReference>
<dbReference type="GeneID" id="98162143"/>
<dbReference type="RefSeq" id="XP_070894159.1">
    <property type="nucleotide sequence ID" value="XM_071046979.1"/>
</dbReference>
<reference evidence="1 2" key="1">
    <citation type="submission" date="2024-07" db="EMBL/GenBank/DDBJ databases">
        <title>Section-level genome sequencing and comparative genomics of Aspergillus sections Usti and Cavernicolus.</title>
        <authorList>
            <consortium name="Lawrence Berkeley National Laboratory"/>
            <person name="Nybo J.L."/>
            <person name="Vesth T.C."/>
            <person name="Theobald S."/>
            <person name="Frisvad J.C."/>
            <person name="Larsen T.O."/>
            <person name="Kjaerboelling I."/>
            <person name="Rothschild-Mancinelli K."/>
            <person name="Lyhne E.K."/>
            <person name="Kogle M.E."/>
            <person name="Barry K."/>
            <person name="Clum A."/>
            <person name="Na H."/>
            <person name="Ledsgaard L."/>
            <person name="Lin J."/>
            <person name="Lipzen A."/>
            <person name="Kuo A."/>
            <person name="Riley R."/>
            <person name="Mondo S."/>
            <person name="LaButti K."/>
            <person name="Haridas S."/>
            <person name="Pangalinan J."/>
            <person name="Salamov A.A."/>
            <person name="Simmons B.A."/>
            <person name="Magnuson J.K."/>
            <person name="Chen J."/>
            <person name="Drula E."/>
            <person name="Henrissat B."/>
            <person name="Wiebenga A."/>
            <person name="Lubbers R.J."/>
            <person name="Gomes A.C."/>
            <person name="Macurrencykelacurrency M.R."/>
            <person name="Stajich J."/>
            <person name="Grigoriev I.V."/>
            <person name="Mortensen U.H."/>
            <person name="De vries R.P."/>
            <person name="Baker S.E."/>
            <person name="Andersen M.R."/>
        </authorList>
    </citation>
    <scope>NUCLEOTIDE SEQUENCE [LARGE SCALE GENOMIC DNA]</scope>
    <source>
        <strain evidence="1 2">CBS 756.74</strain>
    </source>
</reference>
<comment type="caution">
    <text evidence="1">The sequence shown here is derived from an EMBL/GenBank/DDBJ whole genome shotgun (WGS) entry which is preliminary data.</text>
</comment>
<proteinExistence type="predicted"/>
<gene>
    <name evidence="1" type="ORF">BJX68DRAFT_271594</name>
</gene>
<name>A0ABR4JM12_9EURO</name>
<accession>A0ABR4JM12</accession>
<evidence type="ECO:0000313" key="2">
    <source>
        <dbReference type="Proteomes" id="UP001610444"/>
    </source>
</evidence>
<protein>
    <submittedName>
        <fullName evidence="1">Uncharacterized protein</fullName>
    </submittedName>
</protein>
<organism evidence="1 2">
    <name type="scientific">Aspergillus pseudodeflectus</name>
    <dbReference type="NCBI Taxonomy" id="176178"/>
    <lineage>
        <taxon>Eukaryota</taxon>
        <taxon>Fungi</taxon>
        <taxon>Dikarya</taxon>
        <taxon>Ascomycota</taxon>
        <taxon>Pezizomycotina</taxon>
        <taxon>Eurotiomycetes</taxon>
        <taxon>Eurotiomycetidae</taxon>
        <taxon>Eurotiales</taxon>
        <taxon>Aspergillaceae</taxon>
        <taxon>Aspergillus</taxon>
        <taxon>Aspergillus subgen. Nidulantes</taxon>
    </lineage>
</organism>
<evidence type="ECO:0000313" key="1">
    <source>
        <dbReference type="EMBL" id="KAL2840644.1"/>
    </source>
</evidence>
<dbReference type="Proteomes" id="UP001610444">
    <property type="component" value="Unassembled WGS sequence"/>
</dbReference>